<proteinExistence type="predicted"/>
<reference evidence="1 2" key="1">
    <citation type="submission" date="2022-07" db="EMBL/GenBank/DDBJ databases">
        <title>Methylomonas rivi sp. nov., Methylomonas rosea sp. nov., Methylomonas aureus sp. nov. and Methylomonas subterranea sp. nov., four novel methanotrophs isolated from a freshwater creek and the deep terrestrial subsurface.</title>
        <authorList>
            <person name="Abin C."/>
            <person name="Sankaranarayanan K."/>
            <person name="Garner C."/>
            <person name="Sindelar R."/>
            <person name="Kotary K."/>
            <person name="Garner R."/>
            <person name="Barclay S."/>
            <person name="Lawson P."/>
            <person name="Krumholz L."/>
        </authorList>
    </citation>
    <scope>NUCLEOTIDE SEQUENCE [LARGE SCALE GENOMIC DNA]</scope>
    <source>
        <strain evidence="1 2">SURF-1</strain>
    </source>
</reference>
<dbReference type="Proteomes" id="UP001524569">
    <property type="component" value="Unassembled WGS sequence"/>
</dbReference>
<name>A0ABT1UGJ6_9GAMM</name>
<dbReference type="EMBL" id="JANIBM010000008">
    <property type="protein sequence ID" value="MCQ8181300.1"/>
    <property type="molecule type" value="Genomic_DNA"/>
</dbReference>
<keyword evidence="2" id="KW-1185">Reference proteome</keyword>
<gene>
    <name evidence="1" type="ORF">NP603_09275</name>
</gene>
<dbReference type="RefSeq" id="WP_256610592.1">
    <property type="nucleotide sequence ID" value="NZ_JANIBM010000008.1"/>
</dbReference>
<evidence type="ECO:0000313" key="2">
    <source>
        <dbReference type="Proteomes" id="UP001524569"/>
    </source>
</evidence>
<organism evidence="1 2">
    <name type="scientific">Methylomonas aurea</name>
    <dbReference type="NCBI Taxonomy" id="2952224"/>
    <lineage>
        <taxon>Bacteria</taxon>
        <taxon>Pseudomonadati</taxon>
        <taxon>Pseudomonadota</taxon>
        <taxon>Gammaproteobacteria</taxon>
        <taxon>Methylococcales</taxon>
        <taxon>Methylococcaceae</taxon>
        <taxon>Methylomonas</taxon>
    </lineage>
</organism>
<protein>
    <submittedName>
        <fullName evidence="1">Uncharacterized protein</fullName>
    </submittedName>
</protein>
<sequence>MTQGLQEAMLPLFGPGKLAGRQADAVHVRSKKKSVAVDWQAVESGAKCQNETKTKPFRDDLYPKLF</sequence>
<evidence type="ECO:0000313" key="1">
    <source>
        <dbReference type="EMBL" id="MCQ8181300.1"/>
    </source>
</evidence>
<comment type="caution">
    <text evidence="1">The sequence shown here is derived from an EMBL/GenBank/DDBJ whole genome shotgun (WGS) entry which is preliminary data.</text>
</comment>
<accession>A0ABT1UGJ6</accession>